<sequence length="173" mass="18522">MTLTGSSSGGNTSKASSPVASLPVALGPRRPAPLGSALPLVPCPCCQMRRTVRCVSRSVANPGRVFYKCPNHGKGMNPCNHYYWEDGEDNYVAFLIANGFIAGGGTASVDYSGGDFRFEAIEEEIGSGLKMDQLVPKMEQCPNKMDQLIVLCRHVIAALVVLIAIMLYVLVAK</sequence>
<dbReference type="AlphaFoldDB" id="A0A8I6XZ98"/>
<dbReference type="Gramene" id="HORVU.MOREX.r3.4HG0371080.1">
    <property type="protein sequence ID" value="HORVU.MOREX.r3.4HG0371080.1"/>
    <property type="gene ID" value="HORVU.MOREX.r3.4HG0371080"/>
</dbReference>
<evidence type="ECO:0000313" key="8">
    <source>
        <dbReference type="EnsemblPlants" id="HORVU.MOREX.r3.4HG0371080.1"/>
    </source>
</evidence>
<keyword evidence="6" id="KW-0812">Transmembrane</keyword>
<feature type="transmembrane region" description="Helical" evidence="6">
    <location>
        <begin position="148"/>
        <end position="171"/>
    </location>
</feature>
<dbReference type="InterPro" id="IPR010666">
    <property type="entry name" value="Znf_GRF"/>
</dbReference>
<evidence type="ECO:0000256" key="5">
    <source>
        <dbReference type="SAM" id="MobiDB-lite"/>
    </source>
</evidence>
<dbReference type="PANTHER" id="PTHR33680:SF7">
    <property type="entry name" value="OS02G0474200 PROTEIN"/>
    <property type="match status" value="1"/>
</dbReference>
<proteinExistence type="predicted"/>
<keyword evidence="9" id="KW-1185">Reference proteome</keyword>
<evidence type="ECO:0000256" key="1">
    <source>
        <dbReference type="ARBA" id="ARBA00022723"/>
    </source>
</evidence>
<protein>
    <recommendedName>
        <fullName evidence="7">GRF-type domain-containing protein</fullName>
    </recommendedName>
</protein>
<reference evidence="9" key="1">
    <citation type="journal article" date="2012" name="Nature">
        <title>A physical, genetic and functional sequence assembly of the barley genome.</title>
        <authorList>
            <consortium name="The International Barley Genome Sequencing Consortium"/>
            <person name="Mayer K.F."/>
            <person name="Waugh R."/>
            <person name="Brown J.W."/>
            <person name="Schulman A."/>
            <person name="Langridge P."/>
            <person name="Platzer M."/>
            <person name="Fincher G.B."/>
            <person name="Muehlbauer G.J."/>
            <person name="Sato K."/>
            <person name="Close T.J."/>
            <person name="Wise R.P."/>
            <person name="Stein N."/>
        </authorList>
    </citation>
    <scope>NUCLEOTIDE SEQUENCE [LARGE SCALE GENOMIC DNA]</scope>
    <source>
        <strain evidence="9">cv. Morex</strain>
    </source>
</reference>
<evidence type="ECO:0000256" key="2">
    <source>
        <dbReference type="ARBA" id="ARBA00022771"/>
    </source>
</evidence>
<reference evidence="8" key="2">
    <citation type="submission" date="2020-10" db="EMBL/GenBank/DDBJ databases">
        <authorList>
            <person name="Scholz U."/>
            <person name="Mascher M."/>
            <person name="Fiebig A."/>
        </authorList>
    </citation>
    <scope>NUCLEOTIDE SEQUENCE [LARGE SCALE GENOMIC DNA]</scope>
    <source>
        <strain evidence="8">cv. Morex</strain>
    </source>
</reference>
<keyword evidence="3" id="KW-0862">Zinc</keyword>
<dbReference type="PROSITE" id="PS51999">
    <property type="entry name" value="ZF_GRF"/>
    <property type="match status" value="1"/>
</dbReference>
<evidence type="ECO:0000256" key="3">
    <source>
        <dbReference type="ARBA" id="ARBA00022833"/>
    </source>
</evidence>
<keyword evidence="2 4" id="KW-0863">Zinc-finger</keyword>
<evidence type="ECO:0000256" key="6">
    <source>
        <dbReference type="SAM" id="Phobius"/>
    </source>
</evidence>
<evidence type="ECO:0000256" key="4">
    <source>
        <dbReference type="PROSITE-ProRule" id="PRU01343"/>
    </source>
</evidence>
<dbReference type="PANTHER" id="PTHR33680">
    <property type="entry name" value="OS07G0190500 PROTEIN"/>
    <property type="match status" value="1"/>
</dbReference>
<keyword evidence="1" id="KW-0479">Metal-binding</keyword>
<accession>A0A8I6XZ98</accession>
<feature type="region of interest" description="Disordered" evidence="5">
    <location>
        <begin position="1"/>
        <end position="22"/>
    </location>
</feature>
<dbReference type="Pfam" id="PF06839">
    <property type="entry name" value="Zn_ribbon_GRF"/>
    <property type="match status" value="1"/>
</dbReference>
<organism evidence="8 9">
    <name type="scientific">Hordeum vulgare subsp. vulgare</name>
    <name type="common">Domesticated barley</name>
    <dbReference type="NCBI Taxonomy" id="112509"/>
    <lineage>
        <taxon>Eukaryota</taxon>
        <taxon>Viridiplantae</taxon>
        <taxon>Streptophyta</taxon>
        <taxon>Embryophyta</taxon>
        <taxon>Tracheophyta</taxon>
        <taxon>Spermatophyta</taxon>
        <taxon>Magnoliopsida</taxon>
        <taxon>Liliopsida</taxon>
        <taxon>Poales</taxon>
        <taxon>Poaceae</taxon>
        <taxon>BOP clade</taxon>
        <taxon>Pooideae</taxon>
        <taxon>Triticodae</taxon>
        <taxon>Triticeae</taxon>
        <taxon>Hordeinae</taxon>
        <taxon>Hordeum</taxon>
    </lineage>
</organism>
<reference evidence="8" key="3">
    <citation type="submission" date="2022-01" db="UniProtKB">
        <authorList>
            <consortium name="EnsemblPlants"/>
        </authorList>
    </citation>
    <scope>IDENTIFICATION</scope>
    <source>
        <strain evidence="8">subsp. vulgare</strain>
    </source>
</reference>
<keyword evidence="6" id="KW-1133">Transmembrane helix</keyword>
<dbReference type="Gramene" id="HORVU.MOREX.r2.4HG0308860.1">
    <property type="protein sequence ID" value="HORVU.MOREX.r2.4HG0308860.1"/>
    <property type="gene ID" value="HORVU.MOREX.r2.4HG0308860"/>
</dbReference>
<feature type="domain" description="GRF-type" evidence="7">
    <location>
        <begin position="43"/>
        <end position="88"/>
    </location>
</feature>
<feature type="compositionally biased region" description="Low complexity" evidence="5">
    <location>
        <begin position="1"/>
        <end position="17"/>
    </location>
</feature>
<dbReference type="EnsemblPlants" id="HORVU.MOREX.r3.4HG0371080.1">
    <property type="protein sequence ID" value="HORVU.MOREX.r3.4HG0371080.1"/>
    <property type="gene ID" value="HORVU.MOREX.r3.4HG0371080"/>
</dbReference>
<name>A0A8I6XZ98_HORVV</name>
<dbReference type="Proteomes" id="UP000011116">
    <property type="component" value="Chromosome 4H"/>
</dbReference>
<dbReference type="SMR" id="A0A8I6XZ98"/>
<evidence type="ECO:0000259" key="7">
    <source>
        <dbReference type="PROSITE" id="PS51999"/>
    </source>
</evidence>
<keyword evidence="6" id="KW-0472">Membrane</keyword>
<dbReference type="GO" id="GO:0008270">
    <property type="term" value="F:zinc ion binding"/>
    <property type="evidence" value="ECO:0007669"/>
    <property type="project" value="UniProtKB-KW"/>
</dbReference>
<evidence type="ECO:0000313" key="9">
    <source>
        <dbReference type="Proteomes" id="UP000011116"/>
    </source>
</evidence>